<dbReference type="AlphaFoldDB" id="A0A095ZS59"/>
<feature type="domain" description="ABC3 transporter permease C-terminal" evidence="14">
    <location>
        <begin position="189"/>
        <end position="309"/>
    </location>
</feature>
<keyword evidence="8 13" id="KW-0812">Transmembrane</keyword>
<keyword evidence="7 12" id="KW-0132">Cell division</keyword>
<evidence type="ECO:0000256" key="9">
    <source>
        <dbReference type="ARBA" id="ARBA00022989"/>
    </source>
</evidence>
<accession>A0A095ZS59</accession>
<dbReference type="NCBIfam" id="NF038346">
    <property type="entry name" value="FtsX_actino"/>
    <property type="match status" value="1"/>
</dbReference>
<evidence type="ECO:0000313" key="16">
    <source>
        <dbReference type="EMBL" id="KGF21342.1"/>
    </source>
</evidence>
<gene>
    <name evidence="16" type="ORF">HMPREF2128_01175</name>
    <name evidence="17" type="ORF">HMPREF2128_02070</name>
</gene>
<evidence type="ECO:0000256" key="6">
    <source>
        <dbReference type="ARBA" id="ARBA00022475"/>
    </source>
</evidence>
<dbReference type="InterPro" id="IPR047929">
    <property type="entry name" value="FtsX_actino"/>
</dbReference>
<dbReference type="RefSeq" id="WP_035754542.1">
    <property type="nucleotide sequence ID" value="NZ_JRNH01000004.1"/>
</dbReference>
<dbReference type="PANTHER" id="PTHR47755:SF1">
    <property type="entry name" value="CELL DIVISION PROTEIN FTSX"/>
    <property type="match status" value="1"/>
</dbReference>
<protein>
    <recommendedName>
        <fullName evidence="5 12">Cell division protein FtsX</fullName>
    </recommendedName>
</protein>
<proteinExistence type="inferred from homology"/>
<evidence type="ECO:0000256" key="3">
    <source>
        <dbReference type="ARBA" id="ARBA00007379"/>
    </source>
</evidence>
<evidence type="ECO:0000313" key="18">
    <source>
        <dbReference type="Proteomes" id="UP000053528"/>
    </source>
</evidence>
<comment type="function">
    <text evidence="1">Part of the ABC transporter FtsEX involved in cellular division.</text>
</comment>
<evidence type="ECO:0000256" key="1">
    <source>
        <dbReference type="ARBA" id="ARBA00003552"/>
    </source>
</evidence>
<comment type="similarity">
    <text evidence="3 12">Belongs to the ABC-4 integral membrane protein family. FtsX subfamily.</text>
</comment>
<evidence type="ECO:0000256" key="10">
    <source>
        <dbReference type="ARBA" id="ARBA00023136"/>
    </source>
</evidence>
<feature type="domain" description="FtsX extracellular" evidence="15">
    <location>
        <begin position="56"/>
        <end position="167"/>
    </location>
</feature>
<dbReference type="EMBL" id="JRNH01000004">
    <property type="protein sequence ID" value="KGF21474.1"/>
    <property type="molecule type" value="Genomic_DNA"/>
</dbReference>
<evidence type="ECO:0000256" key="7">
    <source>
        <dbReference type="ARBA" id="ARBA00022618"/>
    </source>
</evidence>
<keyword evidence="9 13" id="KW-1133">Transmembrane helix</keyword>
<evidence type="ECO:0000259" key="14">
    <source>
        <dbReference type="Pfam" id="PF02687"/>
    </source>
</evidence>
<dbReference type="Gene3D" id="3.30.70.3040">
    <property type="match status" value="1"/>
</dbReference>
<organism evidence="16 18">
    <name type="scientific">Pseudoglutamicibacter albus DNF00011</name>
    <dbReference type="NCBI Taxonomy" id="1401063"/>
    <lineage>
        <taxon>Bacteria</taxon>
        <taxon>Bacillati</taxon>
        <taxon>Actinomycetota</taxon>
        <taxon>Actinomycetes</taxon>
        <taxon>Micrococcales</taxon>
        <taxon>Micrococcaceae</taxon>
        <taxon>Pseudoglutamicibacter</taxon>
    </lineage>
</organism>
<evidence type="ECO:0000256" key="8">
    <source>
        <dbReference type="ARBA" id="ARBA00022692"/>
    </source>
</evidence>
<evidence type="ECO:0000256" key="5">
    <source>
        <dbReference type="ARBA" id="ARBA00021907"/>
    </source>
</evidence>
<feature type="transmembrane region" description="Helical" evidence="13">
    <location>
        <begin position="186"/>
        <end position="209"/>
    </location>
</feature>
<evidence type="ECO:0000256" key="13">
    <source>
        <dbReference type="SAM" id="Phobius"/>
    </source>
</evidence>
<reference evidence="16 18" key="1">
    <citation type="submission" date="2014-07" db="EMBL/GenBank/DDBJ databases">
        <authorList>
            <person name="McCorrison J."/>
            <person name="Sanka R."/>
            <person name="Torralba M."/>
            <person name="Gillis M."/>
            <person name="Haft D.H."/>
            <person name="Methe B."/>
            <person name="Sutton G."/>
            <person name="Nelson K.E."/>
        </authorList>
    </citation>
    <scope>NUCLEOTIDE SEQUENCE [LARGE SCALE GENOMIC DNA]</scope>
    <source>
        <strain evidence="16 18">DNF00011</strain>
    </source>
</reference>
<dbReference type="Pfam" id="PF02687">
    <property type="entry name" value="FtsX"/>
    <property type="match status" value="1"/>
</dbReference>
<dbReference type="EMBL" id="JRNH01000004">
    <property type="protein sequence ID" value="KGF21342.1"/>
    <property type="molecule type" value="Genomic_DNA"/>
</dbReference>
<keyword evidence="11 12" id="KW-0131">Cell cycle</keyword>
<dbReference type="GO" id="GO:0051301">
    <property type="term" value="P:cell division"/>
    <property type="evidence" value="ECO:0007669"/>
    <property type="project" value="UniProtKB-KW"/>
</dbReference>
<sequence>MRLSFVLGEIFSGLRRNVTMIVSVVLVTLVSLTFVGSAILLQSQVSKMKGYWYDKVQVAVYLCNSSSDSRNCVVDGDGNVASVTDAQKESIEEILKSPDMKPYVDEFYFESQDEALKHFREQYDGTALAENVTADQLPSSYRIKLTDPEKYEVINERFSTVAGVDSVADQRQILERVFSLMNGASIVAIVIAIVMIVTAVLLIATTIRLSAFTRRRETGIMRLVGASKTLIQLPFVLEGMIAAALGGLLASGVLWAVVQFVIQDRLAVANPTIAFIDASVMLWLAPLLILIGVVLAGLSSLITLRRYLKV</sequence>
<dbReference type="PIRSF" id="PIRSF003097">
    <property type="entry name" value="FtsX"/>
    <property type="match status" value="1"/>
</dbReference>
<evidence type="ECO:0000256" key="4">
    <source>
        <dbReference type="ARBA" id="ARBA00011160"/>
    </source>
</evidence>
<dbReference type="InterPro" id="IPR040690">
    <property type="entry name" value="FtsX_ECD"/>
</dbReference>
<comment type="subunit">
    <text evidence="4">Forms a membrane-associated complex with FtsE.</text>
</comment>
<dbReference type="GO" id="GO:0005886">
    <property type="term" value="C:plasma membrane"/>
    <property type="evidence" value="ECO:0007669"/>
    <property type="project" value="UniProtKB-SubCell"/>
</dbReference>
<keyword evidence="6 12" id="KW-1003">Cell membrane</keyword>
<feature type="transmembrane region" description="Helical" evidence="13">
    <location>
        <begin position="21"/>
        <end position="41"/>
    </location>
</feature>
<name>A0A095ZS59_9MICC</name>
<keyword evidence="10 12" id="KW-0472">Membrane</keyword>
<evidence type="ECO:0000259" key="15">
    <source>
        <dbReference type="Pfam" id="PF18075"/>
    </source>
</evidence>
<feature type="transmembrane region" description="Helical" evidence="13">
    <location>
        <begin position="282"/>
        <end position="304"/>
    </location>
</feature>
<dbReference type="Pfam" id="PF18075">
    <property type="entry name" value="FtsX_ECD"/>
    <property type="match status" value="1"/>
</dbReference>
<feature type="transmembrane region" description="Helical" evidence="13">
    <location>
        <begin position="230"/>
        <end position="262"/>
    </location>
</feature>
<comment type="caution">
    <text evidence="16">The sequence shown here is derived from an EMBL/GenBank/DDBJ whole genome shotgun (WGS) entry which is preliminary data.</text>
</comment>
<evidence type="ECO:0000256" key="12">
    <source>
        <dbReference type="PIRNR" id="PIRNR003097"/>
    </source>
</evidence>
<dbReference type="Proteomes" id="UP000053528">
    <property type="component" value="Unassembled WGS sequence"/>
</dbReference>
<dbReference type="PANTHER" id="PTHR47755">
    <property type="entry name" value="CELL DIVISION PROTEIN FTSX"/>
    <property type="match status" value="1"/>
</dbReference>
<evidence type="ECO:0000256" key="2">
    <source>
        <dbReference type="ARBA" id="ARBA00004651"/>
    </source>
</evidence>
<comment type="subcellular location">
    <subcellularLocation>
        <location evidence="2">Cell membrane</location>
        <topology evidence="2">Multi-pass membrane protein</topology>
    </subcellularLocation>
</comment>
<dbReference type="InterPro" id="IPR004513">
    <property type="entry name" value="FtsX"/>
</dbReference>
<evidence type="ECO:0000313" key="17">
    <source>
        <dbReference type="EMBL" id="KGF21474.1"/>
    </source>
</evidence>
<dbReference type="InterPro" id="IPR003838">
    <property type="entry name" value="ABC3_permease_C"/>
</dbReference>
<evidence type="ECO:0000256" key="11">
    <source>
        <dbReference type="ARBA" id="ARBA00023306"/>
    </source>
</evidence>